<sequence>MTQEPRIVAGIRSSPGYVEQPRVTGRQVSGFDPHHVVADCAGTPTYFSLELGQKYHDAVDTPGTPRIQELFDTFVEAAGKRFGCSAPTS</sequence>
<name>A0A2S1SQ75_9ACTN</name>
<organism evidence="1 2">
    <name type="scientific">Streptomyces tirandamycinicus</name>
    <dbReference type="NCBI Taxonomy" id="2174846"/>
    <lineage>
        <taxon>Bacteria</taxon>
        <taxon>Bacillati</taxon>
        <taxon>Actinomycetota</taxon>
        <taxon>Actinomycetes</taxon>
        <taxon>Kitasatosporales</taxon>
        <taxon>Streptomycetaceae</taxon>
        <taxon>Streptomyces</taxon>
    </lineage>
</organism>
<protein>
    <submittedName>
        <fullName evidence="1">Uncharacterized protein</fullName>
    </submittedName>
</protein>
<accession>A0A2S1SQ75</accession>
<dbReference type="EMBL" id="CP029188">
    <property type="protein sequence ID" value="AWI28532.1"/>
    <property type="molecule type" value="Genomic_DNA"/>
</dbReference>
<evidence type="ECO:0000313" key="2">
    <source>
        <dbReference type="Proteomes" id="UP000244900"/>
    </source>
</evidence>
<keyword evidence="2" id="KW-1185">Reference proteome</keyword>
<dbReference type="Proteomes" id="UP000244900">
    <property type="component" value="Chromosome"/>
</dbReference>
<gene>
    <name evidence="1" type="ORF">DDW44_06810</name>
</gene>
<evidence type="ECO:0000313" key="1">
    <source>
        <dbReference type="EMBL" id="AWI28532.1"/>
    </source>
</evidence>
<dbReference type="KEGG" id="stir:DDW44_06810"/>
<reference evidence="1 2" key="1">
    <citation type="submission" date="2018-05" db="EMBL/GenBank/DDBJ databases">
        <title>Complete genome sequence of sponge-derived Streptomyces sp. HNM0039.</title>
        <authorList>
            <person name="Huang X."/>
            <person name="Zhou S."/>
        </authorList>
    </citation>
    <scope>NUCLEOTIDE SEQUENCE [LARGE SCALE GENOMIC DNA]</scope>
    <source>
        <strain evidence="1 2">HNM0039</strain>
    </source>
</reference>
<dbReference type="AlphaFoldDB" id="A0A2S1SQ75"/>
<proteinExistence type="predicted"/>